<reference evidence="2" key="1">
    <citation type="submission" date="2012-08" db="EMBL/GenBank/DDBJ databases">
        <title>The Genome Sequence of Wuchereria bancrofti.</title>
        <authorList>
            <person name="Nutman T.B."/>
            <person name="Fink D.L."/>
            <person name="Russ C."/>
            <person name="Young S."/>
            <person name="Zeng Q."/>
            <person name="Koehrsen M."/>
            <person name="Alvarado L."/>
            <person name="Berlin A."/>
            <person name="Chapman S.B."/>
            <person name="Chen Z."/>
            <person name="Freedman E."/>
            <person name="Gellesch M."/>
            <person name="Goldberg J."/>
            <person name="Griggs A."/>
            <person name="Gujja S."/>
            <person name="Heilman E.R."/>
            <person name="Heiman D."/>
            <person name="Hepburn T."/>
            <person name="Howarth C."/>
            <person name="Jen D."/>
            <person name="Larson L."/>
            <person name="Lewis B."/>
            <person name="Mehta T."/>
            <person name="Park D."/>
            <person name="Pearson M."/>
            <person name="Roberts A."/>
            <person name="Saif S."/>
            <person name="Shea T."/>
            <person name="Shenoy N."/>
            <person name="Sisk P."/>
            <person name="Stolte C."/>
            <person name="Sykes S."/>
            <person name="Walk T."/>
            <person name="White J."/>
            <person name="Yandava C."/>
            <person name="Haas B."/>
            <person name="Henn M.R."/>
            <person name="Nusbaum C."/>
            <person name="Birren B."/>
        </authorList>
    </citation>
    <scope>NUCLEOTIDE SEQUENCE [LARGE SCALE GENOMIC DNA]</scope>
    <source>
        <strain evidence="2">NA</strain>
    </source>
</reference>
<comment type="caution">
    <text evidence="1">The sequence shown here is derived from an EMBL/GenBank/DDBJ whole genome shotgun (WGS) entry which is preliminary data.</text>
</comment>
<dbReference type="AlphaFoldDB" id="J9EF88"/>
<accession>J9EF88</accession>
<name>J9EF88_WUCBA</name>
<protein>
    <submittedName>
        <fullName evidence="1">Uncharacterized protein</fullName>
    </submittedName>
</protein>
<dbReference type="EMBL" id="ADBV01010195">
    <property type="protein sequence ID" value="EJW75687.1"/>
    <property type="molecule type" value="Genomic_DNA"/>
</dbReference>
<gene>
    <name evidence="1" type="ORF">WUBG_13405</name>
</gene>
<organism evidence="1 2">
    <name type="scientific">Wuchereria bancrofti</name>
    <dbReference type="NCBI Taxonomy" id="6293"/>
    <lineage>
        <taxon>Eukaryota</taxon>
        <taxon>Metazoa</taxon>
        <taxon>Ecdysozoa</taxon>
        <taxon>Nematoda</taxon>
        <taxon>Chromadorea</taxon>
        <taxon>Rhabditida</taxon>
        <taxon>Spirurina</taxon>
        <taxon>Spiruromorpha</taxon>
        <taxon>Filarioidea</taxon>
        <taxon>Onchocercidae</taxon>
        <taxon>Wuchereria</taxon>
    </lineage>
</organism>
<dbReference type="Proteomes" id="UP000004810">
    <property type="component" value="Unassembled WGS sequence"/>
</dbReference>
<evidence type="ECO:0000313" key="2">
    <source>
        <dbReference type="Proteomes" id="UP000004810"/>
    </source>
</evidence>
<proteinExistence type="predicted"/>
<sequence>MAHFDDDDDDDGDDDHHNHYFQMHYHNNLTYIDVIANDDECTKLIEVNNAIRK</sequence>
<evidence type="ECO:0000313" key="1">
    <source>
        <dbReference type="EMBL" id="EJW75687.1"/>
    </source>
</evidence>